<dbReference type="PANTHER" id="PTHR10587">
    <property type="entry name" value="GLYCOSYL TRANSFERASE-RELATED"/>
    <property type="match status" value="1"/>
</dbReference>
<dbReference type="Gene3D" id="3.20.20.370">
    <property type="entry name" value="Glycoside hydrolase/deacetylase"/>
    <property type="match status" value="1"/>
</dbReference>
<evidence type="ECO:0000259" key="1">
    <source>
        <dbReference type="PROSITE" id="PS51677"/>
    </source>
</evidence>
<dbReference type="AlphaFoldDB" id="A0A7W9W8L5"/>
<evidence type="ECO:0000313" key="3">
    <source>
        <dbReference type="Proteomes" id="UP000520814"/>
    </source>
</evidence>
<dbReference type="Proteomes" id="UP000520814">
    <property type="component" value="Unassembled WGS sequence"/>
</dbReference>
<accession>A0A7W9W8L5</accession>
<feature type="domain" description="NodB homology" evidence="1">
    <location>
        <begin position="11"/>
        <end position="195"/>
    </location>
</feature>
<name>A0A7W9W8L5_ARMRO</name>
<dbReference type="PROSITE" id="PS51677">
    <property type="entry name" value="NODB"/>
    <property type="match status" value="1"/>
</dbReference>
<proteinExistence type="predicted"/>
<evidence type="ECO:0000313" key="2">
    <source>
        <dbReference type="EMBL" id="MBB6052366.1"/>
    </source>
</evidence>
<dbReference type="InterPro" id="IPR050248">
    <property type="entry name" value="Polysacc_deacetylase_ArnD"/>
</dbReference>
<reference evidence="2 3" key="1">
    <citation type="submission" date="2020-08" db="EMBL/GenBank/DDBJ databases">
        <title>Genomic Encyclopedia of Type Strains, Phase IV (KMG-IV): sequencing the most valuable type-strain genomes for metagenomic binning, comparative biology and taxonomic classification.</title>
        <authorList>
            <person name="Goeker M."/>
        </authorList>
    </citation>
    <scope>NUCLEOTIDE SEQUENCE [LARGE SCALE GENOMIC DNA]</scope>
    <source>
        <strain evidence="2 3">DSM 23562</strain>
    </source>
</reference>
<dbReference type="SUPFAM" id="SSF88713">
    <property type="entry name" value="Glycoside hydrolase/deacetylase"/>
    <property type="match status" value="1"/>
</dbReference>
<dbReference type="Pfam" id="PF01522">
    <property type="entry name" value="Polysacc_deac_1"/>
    <property type="match status" value="1"/>
</dbReference>
<dbReference type="InterPro" id="IPR002509">
    <property type="entry name" value="NODB_dom"/>
</dbReference>
<gene>
    <name evidence="2" type="ORF">HNQ39_004187</name>
</gene>
<dbReference type="GO" id="GO:0016810">
    <property type="term" value="F:hydrolase activity, acting on carbon-nitrogen (but not peptide) bonds"/>
    <property type="evidence" value="ECO:0007669"/>
    <property type="project" value="InterPro"/>
</dbReference>
<dbReference type="RefSeq" id="WP_184201277.1">
    <property type="nucleotide sequence ID" value="NZ_JACHGW010000004.1"/>
</dbReference>
<protein>
    <submittedName>
        <fullName evidence="2">Peptidoglycan/xylan/chitin deacetylase (PgdA/CDA1 family)</fullName>
    </submittedName>
</protein>
<organism evidence="2 3">
    <name type="scientific">Armatimonas rosea</name>
    <dbReference type="NCBI Taxonomy" id="685828"/>
    <lineage>
        <taxon>Bacteria</taxon>
        <taxon>Bacillati</taxon>
        <taxon>Armatimonadota</taxon>
        <taxon>Armatimonadia</taxon>
        <taxon>Armatimonadales</taxon>
        <taxon>Armatimonadaceae</taxon>
        <taxon>Armatimonas</taxon>
    </lineage>
</organism>
<dbReference type="GO" id="GO:0005975">
    <property type="term" value="P:carbohydrate metabolic process"/>
    <property type="evidence" value="ECO:0007669"/>
    <property type="project" value="InterPro"/>
</dbReference>
<dbReference type="PANTHER" id="PTHR10587:SF134">
    <property type="entry name" value="SECRETED PROTEIN"/>
    <property type="match status" value="1"/>
</dbReference>
<keyword evidence="3" id="KW-1185">Reference proteome</keyword>
<sequence>MLLRRLPTTENVVALTFDACQTLKPAGYAPEIIAILRRERVPATLFLGGRWMEWHADVTRSLARDPLFELATHSYLHPHFPKLTEKQMRADLEQALAVHQKLTGRKPKAFRPPYGEQNPLTVKVAESYGLATVLWDVETGDPDPKSSAKEILREVSRQTKPGSIVIQHMNGRGWHSPEALPEIVALLRRRGFRFVQISESLHR</sequence>
<comment type="caution">
    <text evidence="2">The sequence shown here is derived from an EMBL/GenBank/DDBJ whole genome shotgun (WGS) entry which is preliminary data.</text>
</comment>
<dbReference type="EMBL" id="JACHGW010000004">
    <property type="protein sequence ID" value="MBB6052366.1"/>
    <property type="molecule type" value="Genomic_DNA"/>
</dbReference>
<dbReference type="InterPro" id="IPR011330">
    <property type="entry name" value="Glyco_hydro/deAcase_b/a-brl"/>
</dbReference>